<dbReference type="Proteomes" id="UP000633509">
    <property type="component" value="Unassembled WGS sequence"/>
</dbReference>
<evidence type="ECO:0000313" key="10">
    <source>
        <dbReference type="Proteomes" id="UP000633509"/>
    </source>
</evidence>
<dbReference type="CDD" id="cd17535">
    <property type="entry name" value="REC_NarL-like"/>
    <property type="match status" value="1"/>
</dbReference>
<name>A0ABR9MHM0_9ACTN</name>
<evidence type="ECO:0000256" key="3">
    <source>
        <dbReference type="ARBA" id="ARBA00023125"/>
    </source>
</evidence>
<evidence type="ECO:0000256" key="6">
    <source>
        <dbReference type="SAM" id="MobiDB-lite"/>
    </source>
</evidence>
<dbReference type="Pfam" id="PF00072">
    <property type="entry name" value="Response_reg"/>
    <property type="match status" value="1"/>
</dbReference>
<dbReference type="Pfam" id="PF00196">
    <property type="entry name" value="GerE"/>
    <property type="match status" value="1"/>
</dbReference>
<keyword evidence="3 9" id="KW-0238">DNA-binding</keyword>
<dbReference type="SUPFAM" id="SSF46894">
    <property type="entry name" value="C-terminal effector domain of the bipartite response regulators"/>
    <property type="match status" value="1"/>
</dbReference>
<dbReference type="Gene3D" id="3.40.50.2300">
    <property type="match status" value="1"/>
</dbReference>
<dbReference type="GO" id="GO:0003677">
    <property type="term" value="F:DNA binding"/>
    <property type="evidence" value="ECO:0007669"/>
    <property type="project" value="UniProtKB-KW"/>
</dbReference>
<dbReference type="InterPro" id="IPR011006">
    <property type="entry name" value="CheY-like_superfamily"/>
</dbReference>
<gene>
    <name evidence="9" type="ORF">H4W80_010677</name>
</gene>
<dbReference type="PROSITE" id="PS50043">
    <property type="entry name" value="HTH_LUXR_2"/>
    <property type="match status" value="1"/>
</dbReference>
<feature type="compositionally biased region" description="Low complexity" evidence="6">
    <location>
        <begin position="36"/>
        <end position="52"/>
    </location>
</feature>
<dbReference type="SMART" id="SM00448">
    <property type="entry name" value="REC"/>
    <property type="match status" value="1"/>
</dbReference>
<feature type="region of interest" description="Disordered" evidence="6">
    <location>
        <begin position="1"/>
        <end position="84"/>
    </location>
</feature>
<feature type="domain" description="HTH luxR-type" evidence="7">
    <location>
        <begin position="236"/>
        <end position="301"/>
    </location>
</feature>
<comment type="caution">
    <text evidence="9">The sequence shown here is derived from an EMBL/GenBank/DDBJ whole genome shotgun (WGS) entry which is preliminary data.</text>
</comment>
<dbReference type="InterPro" id="IPR016032">
    <property type="entry name" value="Sig_transdc_resp-reg_C-effctor"/>
</dbReference>
<evidence type="ECO:0000256" key="5">
    <source>
        <dbReference type="PROSITE-ProRule" id="PRU00169"/>
    </source>
</evidence>
<protein>
    <submittedName>
        <fullName evidence="9">DNA-binding NarL/FixJ family response regulator</fullName>
    </submittedName>
</protein>
<evidence type="ECO:0000259" key="8">
    <source>
        <dbReference type="PROSITE" id="PS50110"/>
    </source>
</evidence>
<dbReference type="PRINTS" id="PR00038">
    <property type="entry name" value="HTHLUXR"/>
</dbReference>
<keyword evidence="1 5" id="KW-0597">Phosphoprotein</keyword>
<accession>A0ABR9MHM0</accession>
<feature type="modified residue" description="4-aspartylphosphate" evidence="5">
    <location>
        <position position="144"/>
    </location>
</feature>
<evidence type="ECO:0000256" key="2">
    <source>
        <dbReference type="ARBA" id="ARBA00023015"/>
    </source>
</evidence>
<dbReference type="EMBL" id="JADBEK010000001">
    <property type="protein sequence ID" value="MBE1592419.1"/>
    <property type="molecule type" value="Genomic_DNA"/>
</dbReference>
<dbReference type="InterPro" id="IPR000792">
    <property type="entry name" value="Tscrpt_reg_LuxR_C"/>
</dbReference>
<keyword evidence="4" id="KW-0804">Transcription</keyword>
<evidence type="ECO:0000259" key="7">
    <source>
        <dbReference type="PROSITE" id="PS50043"/>
    </source>
</evidence>
<dbReference type="InterPro" id="IPR001789">
    <property type="entry name" value="Sig_transdc_resp-reg_receiver"/>
</dbReference>
<feature type="domain" description="Response regulatory" evidence="8">
    <location>
        <begin position="93"/>
        <end position="211"/>
    </location>
</feature>
<dbReference type="InterPro" id="IPR058245">
    <property type="entry name" value="NreC/VraR/RcsB-like_REC"/>
</dbReference>
<dbReference type="CDD" id="cd06170">
    <property type="entry name" value="LuxR_C_like"/>
    <property type="match status" value="1"/>
</dbReference>
<dbReference type="InterPro" id="IPR039420">
    <property type="entry name" value="WalR-like"/>
</dbReference>
<evidence type="ECO:0000256" key="4">
    <source>
        <dbReference type="ARBA" id="ARBA00023163"/>
    </source>
</evidence>
<dbReference type="PROSITE" id="PS00622">
    <property type="entry name" value="HTH_LUXR_1"/>
    <property type="match status" value="1"/>
</dbReference>
<dbReference type="PANTHER" id="PTHR43214:SF24">
    <property type="entry name" value="TRANSCRIPTIONAL REGULATORY PROTEIN NARL-RELATED"/>
    <property type="match status" value="1"/>
</dbReference>
<evidence type="ECO:0000256" key="1">
    <source>
        <dbReference type="ARBA" id="ARBA00022553"/>
    </source>
</evidence>
<dbReference type="PROSITE" id="PS50110">
    <property type="entry name" value="RESPONSE_REGULATORY"/>
    <property type="match status" value="1"/>
</dbReference>
<keyword evidence="10" id="KW-1185">Reference proteome</keyword>
<dbReference type="SUPFAM" id="SSF52172">
    <property type="entry name" value="CheY-like"/>
    <property type="match status" value="1"/>
</dbReference>
<evidence type="ECO:0000313" key="9">
    <source>
        <dbReference type="EMBL" id="MBE1592419.1"/>
    </source>
</evidence>
<keyword evidence="2" id="KW-0805">Transcription regulation</keyword>
<dbReference type="SMART" id="SM00421">
    <property type="entry name" value="HTH_LUXR"/>
    <property type="match status" value="1"/>
</dbReference>
<organism evidence="9 10">
    <name type="scientific">Nonomuraea angiospora</name>
    <dbReference type="NCBI Taxonomy" id="46172"/>
    <lineage>
        <taxon>Bacteria</taxon>
        <taxon>Bacillati</taxon>
        <taxon>Actinomycetota</taxon>
        <taxon>Actinomycetes</taxon>
        <taxon>Streptosporangiales</taxon>
        <taxon>Streptosporangiaceae</taxon>
        <taxon>Nonomuraea</taxon>
    </lineage>
</organism>
<proteinExistence type="predicted"/>
<dbReference type="PANTHER" id="PTHR43214">
    <property type="entry name" value="TWO-COMPONENT RESPONSE REGULATOR"/>
    <property type="match status" value="1"/>
</dbReference>
<sequence length="304" mass="31289">MTTPDRAPTPDRVPSPDGASAQNRVPSPGGVTPLNGAATPGGTTVPDGVTAPYGPTPLDGAATSDGATSLGGATVPDGTTSLGGATVPDGVVRVAVADDQAVVRMGLRALLERAPGMEYVGEAADGAAALALIRRTRPDVLLLDIRMPGMDGLAVLRAIADDPGLRATRIVVVTTFAVDEYVFAALQAGASGFLLKDSAPEELVNAVRVVAAGEALLSPAITKKVIGMFGRHGTEPVEGLETLTPRERELVAWVATGRSNEEIARELVISPDTVRTHVSRAMLKLRARDRAQLVVFAIRAGLSV</sequence>
<reference evidence="9 10" key="1">
    <citation type="submission" date="2020-10" db="EMBL/GenBank/DDBJ databases">
        <title>Sequencing the genomes of 1000 actinobacteria strains.</title>
        <authorList>
            <person name="Klenk H.-P."/>
        </authorList>
    </citation>
    <scope>NUCLEOTIDE SEQUENCE [LARGE SCALE GENOMIC DNA]</scope>
    <source>
        <strain evidence="9 10">DSM 43173</strain>
    </source>
</reference>